<dbReference type="PANTHER" id="PTHR36480">
    <property type="entry name" value="OS06G0118900 PROTEIN-RELATED"/>
    <property type="match status" value="1"/>
</dbReference>
<dbReference type="Gramene" id="TraesCLE_scaffold_095700_01G000100.1">
    <property type="protein sequence ID" value="TraesCLE_scaffold_095700_01G000100.1"/>
    <property type="gene ID" value="TraesCLE_scaffold_095700_01G000100"/>
</dbReference>
<organism evidence="3">
    <name type="scientific">Triticum aestivum</name>
    <name type="common">Wheat</name>
    <dbReference type="NCBI Taxonomy" id="4565"/>
    <lineage>
        <taxon>Eukaryota</taxon>
        <taxon>Viridiplantae</taxon>
        <taxon>Streptophyta</taxon>
        <taxon>Embryophyta</taxon>
        <taxon>Tracheophyta</taxon>
        <taxon>Spermatophyta</taxon>
        <taxon>Magnoliopsida</taxon>
        <taxon>Liliopsida</taxon>
        <taxon>Poales</taxon>
        <taxon>Poaceae</taxon>
        <taxon>BOP clade</taxon>
        <taxon>Pooideae</taxon>
        <taxon>Triticodae</taxon>
        <taxon>Triticeae</taxon>
        <taxon>Triticinae</taxon>
        <taxon>Triticum</taxon>
    </lineage>
</organism>
<dbReference type="SMR" id="A0A3B6TG69"/>
<keyword evidence="2" id="KW-0472">Membrane</keyword>
<feature type="region of interest" description="Disordered" evidence="1">
    <location>
        <begin position="53"/>
        <end position="120"/>
    </location>
</feature>
<evidence type="ECO:0000256" key="1">
    <source>
        <dbReference type="SAM" id="MobiDB-lite"/>
    </source>
</evidence>
<dbReference type="Gramene" id="TraesCS7D03G0395600.1">
    <property type="protein sequence ID" value="TraesCS7D03G0395600.1.CDS1"/>
    <property type="gene ID" value="TraesCS7D03G0395600"/>
</dbReference>
<dbReference type="Gramene" id="TraesCAD_scaffold_102028_01G000200.1">
    <property type="protein sequence ID" value="TraesCAD_scaffold_102028_01G000200.1"/>
    <property type="gene ID" value="TraesCAD_scaffold_102028_01G000200"/>
</dbReference>
<dbReference type="OMA" id="QREPRGC"/>
<dbReference type="PANTHER" id="PTHR36480:SF9">
    <property type="entry name" value="OS06G0121700 PROTEIN"/>
    <property type="match status" value="1"/>
</dbReference>
<dbReference type="EnsemblPlants" id="TraesCS7D02G175400.1">
    <property type="protein sequence ID" value="TraesCS7D02G175400.1.cds1"/>
    <property type="gene ID" value="TraesCS7D02G175400"/>
</dbReference>
<dbReference type="Gramene" id="TraesJUL7D03G04375440.1">
    <property type="protein sequence ID" value="TraesJUL7D03G04375440.1.CDS1"/>
    <property type="gene ID" value="TraesJUL7D03G04375440"/>
</dbReference>
<keyword evidence="4" id="KW-1185">Reference proteome</keyword>
<feature type="compositionally biased region" description="Low complexity" evidence="1">
    <location>
        <begin position="108"/>
        <end position="120"/>
    </location>
</feature>
<keyword evidence="2" id="KW-0812">Transmembrane</keyword>
<dbReference type="AlphaFoldDB" id="A0A3B6TG69"/>
<reference evidence="3" key="1">
    <citation type="submission" date="2018-08" db="EMBL/GenBank/DDBJ databases">
        <authorList>
            <person name="Rossello M."/>
        </authorList>
    </citation>
    <scope>NUCLEOTIDE SEQUENCE [LARGE SCALE GENOMIC DNA]</scope>
    <source>
        <strain evidence="3">cv. Chinese Spring</strain>
    </source>
</reference>
<dbReference type="Gramene" id="TraesCS7D02G175400.1">
    <property type="protein sequence ID" value="TraesCS7D02G175400.1.cds1"/>
    <property type="gene ID" value="TraesCS7D02G175400"/>
</dbReference>
<protein>
    <submittedName>
        <fullName evidence="3">Uncharacterized protein</fullName>
    </submittedName>
</protein>
<reference evidence="3" key="2">
    <citation type="submission" date="2018-10" db="UniProtKB">
        <authorList>
            <consortium name="EnsemblPlants"/>
        </authorList>
    </citation>
    <scope>IDENTIFICATION</scope>
</reference>
<feature type="transmembrane region" description="Helical" evidence="2">
    <location>
        <begin position="18"/>
        <end position="40"/>
    </location>
</feature>
<evidence type="ECO:0000313" key="3">
    <source>
        <dbReference type="EnsemblPlants" id="TraesCS7D02G175400.1.cds1"/>
    </source>
</evidence>
<name>A0A3B6TG69_WHEAT</name>
<dbReference type="Proteomes" id="UP000019116">
    <property type="component" value="Chromosome 7D"/>
</dbReference>
<keyword evidence="2" id="KW-1133">Transmembrane helix</keyword>
<accession>A0A3B6TG69</accession>
<evidence type="ECO:0000256" key="2">
    <source>
        <dbReference type="SAM" id="Phobius"/>
    </source>
</evidence>
<dbReference type="Gramene" id="TraesROB_scaffold_106746_01G000100.1">
    <property type="protein sequence ID" value="TraesROB_scaffold_106746_01G000100.1"/>
    <property type="gene ID" value="TraesROB_scaffold_106746_01G000100"/>
</dbReference>
<feature type="compositionally biased region" description="Basic and acidic residues" evidence="1">
    <location>
        <begin position="65"/>
        <end position="77"/>
    </location>
</feature>
<sequence length="137" mass="14102">MATSTGKFTDGVWGPKHYILAAIAVTLAVSAVAVVTSVILSPARIVFSVTATSTNQLQPPGRAGVDPKLHRGRRQPEPPRGGGVQLPHGSAAGVQREPRGCRVGADGGPPRHAAPPAAGELELLPGVGLLRPEFRGR</sequence>
<dbReference type="Gramene" id="TraesWEE_scaffold_090032_01G000100.1">
    <property type="protein sequence ID" value="TraesWEE_scaffold_090032_01G000100.1"/>
    <property type="gene ID" value="TraesWEE_scaffold_090032_01G000100"/>
</dbReference>
<evidence type="ECO:0000313" key="4">
    <source>
        <dbReference type="Proteomes" id="UP000019116"/>
    </source>
</evidence>
<proteinExistence type="predicted"/>